<accession>A0ABY4EWM6</accession>
<dbReference type="EMBL" id="CP095072">
    <property type="protein sequence ID" value="UOQ48436.1"/>
    <property type="molecule type" value="Genomic_DNA"/>
</dbReference>
<reference evidence="1 2" key="1">
    <citation type="submission" date="2022-04" db="EMBL/GenBank/DDBJ databases">
        <title>Gracilibacillus sp. isolated from saltern.</title>
        <authorList>
            <person name="Won M."/>
            <person name="Lee C.-M."/>
            <person name="Woen H.-Y."/>
            <person name="Kwon S.-W."/>
        </authorList>
    </citation>
    <scope>NUCLEOTIDE SEQUENCE [LARGE SCALE GENOMIC DNA]</scope>
    <source>
        <strain evidence="1 2">SSWR10-1</strain>
    </source>
</reference>
<protein>
    <recommendedName>
        <fullName evidence="3">DUF2187 domain-containing protein</fullName>
    </recommendedName>
</protein>
<name>A0ABY4EWM6_9BACI</name>
<keyword evidence="2" id="KW-1185">Reference proteome</keyword>
<evidence type="ECO:0000313" key="1">
    <source>
        <dbReference type="EMBL" id="UOQ48436.1"/>
    </source>
</evidence>
<dbReference type="Gene3D" id="2.30.30.100">
    <property type="match status" value="1"/>
</dbReference>
<dbReference type="Proteomes" id="UP000831782">
    <property type="component" value="Chromosome"/>
</dbReference>
<evidence type="ECO:0008006" key="3">
    <source>
        <dbReference type="Google" id="ProtNLM"/>
    </source>
</evidence>
<proteinExistence type="predicted"/>
<sequence length="66" mass="7474">MAGGNQKKTYGYTKKVGEEITIYFTDGKALKGKLIKVFQYDIIIEIVKNEEPIEVTVFKGAVKYII</sequence>
<dbReference type="RefSeq" id="WP_244718941.1">
    <property type="nucleotide sequence ID" value="NZ_CP095072.1"/>
</dbReference>
<gene>
    <name evidence="1" type="ORF">MUN88_20785</name>
</gene>
<organism evidence="1 2">
    <name type="scientific">Gracilibacillus caseinilyticus</name>
    <dbReference type="NCBI Taxonomy" id="2932256"/>
    <lineage>
        <taxon>Bacteria</taxon>
        <taxon>Bacillati</taxon>
        <taxon>Bacillota</taxon>
        <taxon>Bacilli</taxon>
        <taxon>Bacillales</taxon>
        <taxon>Bacillaceae</taxon>
        <taxon>Gracilibacillus</taxon>
    </lineage>
</organism>
<evidence type="ECO:0000313" key="2">
    <source>
        <dbReference type="Proteomes" id="UP000831782"/>
    </source>
</evidence>